<evidence type="ECO:0000256" key="6">
    <source>
        <dbReference type="ARBA" id="ARBA00022727"/>
    </source>
</evidence>
<evidence type="ECO:0000256" key="1">
    <source>
        <dbReference type="ARBA" id="ARBA00004992"/>
    </source>
</evidence>
<organism evidence="11 12">
    <name type="scientific">Wickerhamiella sorbophila</name>
    <dbReference type="NCBI Taxonomy" id="45607"/>
    <lineage>
        <taxon>Eukaryota</taxon>
        <taxon>Fungi</taxon>
        <taxon>Dikarya</taxon>
        <taxon>Ascomycota</taxon>
        <taxon>Saccharomycotina</taxon>
        <taxon>Dipodascomycetes</taxon>
        <taxon>Dipodascales</taxon>
        <taxon>Trichomonascaceae</taxon>
        <taxon>Wickerhamiella</taxon>
    </lineage>
</organism>
<dbReference type="RefSeq" id="XP_024665918.1">
    <property type="nucleotide sequence ID" value="XM_024810150.1"/>
</dbReference>
<evidence type="ECO:0000256" key="2">
    <source>
        <dbReference type="ARBA" id="ARBA00009776"/>
    </source>
</evidence>
<evidence type="ECO:0000256" key="5">
    <source>
        <dbReference type="ARBA" id="ARBA00022679"/>
    </source>
</evidence>
<dbReference type="OrthoDB" id="425602at2759"/>
<dbReference type="FunFam" id="3.40.50.300:FF:000679">
    <property type="entry name" value="Thymidylate kinase"/>
    <property type="match status" value="1"/>
</dbReference>
<dbReference type="Pfam" id="PF02223">
    <property type="entry name" value="Thymidylate_kin"/>
    <property type="match status" value="1"/>
</dbReference>
<dbReference type="GO" id="GO:0004798">
    <property type="term" value="F:dTMP kinase activity"/>
    <property type="evidence" value="ECO:0007669"/>
    <property type="project" value="UniProtKB-EC"/>
</dbReference>
<protein>
    <recommendedName>
        <fullName evidence="4">Thymidylate kinase</fullName>
        <ecNumber evidence="3">2.7.4.9</ecNumber>
    </recommendedName>
</protein>
<dbReference type="PANTHER" id="PTHR10344:SF1">
    <property type="entry name" value="THYMIDYLATE KINASE"/>
    <property type="match status" value="1"/>
</dbReference>
<dbReference type="GO" id="GO:0005634">
    <property type="term" value="C:nucleus"/>
    <property type="evidence" value="ECO:0007669"/>
    <property type="project" value="TreeGrafter"/>
</dbReference>
<dbReference type="GeneID" id="36517341"/>
<dbReference type="GO" id="GO:0004550">
    <property type="term" value="F:nucleoside diphosphate kinase activity"/>
    <property type="evidence" value="ECO:0007669"/>
    <property type="project" value="TreeGrafter"/>
</dbReference>
<evidence type="ECO:0000259" key="10">
    <source>
        <dbReference type="Pfam" id="PF02223"/>
    </source>
</evidence>
<dbReference type="EC" id="2.7.4.9" evidence="3"/>
<proteinExistence type="inferred from homology"/>
<evidence type="ECO:0000256" key="3">
    <source>
        <dbReference type="ARBA" id="ARBA00012980"/>
    </source>
</evidence>
<evidence type="ECO:0000256" key="4">
    <source>
        <dbReference type="ARBA" id="ARBA00017144"/>
    </source>
</evidence>
<keyword evidence="9" id="KW-0067">ATP-binding</keyword>
<name>A0A2T0FLV0_9ASCO</name>
<dbReference type="AlphaFoldDB" id="A0A2T0FLV0"/>
<keyword evidence="6" id="KW-0545">Nucleotide biosynthesis</keyword>
<dbReference type="PROSITE" id="PS01331">
    <property type="entry name" value="THYMIDYLATE_KINASE"/>
    <property type="match status" value="1"/>
</dbReference>
<dbReference type="GO" id="GO:0006235">
    <property type="term" value="P:dTTP biosynthetic process"/>
    <property type="evidence" value="ECO:0007669"/>
    <property type="project" value="TreeGrafter"/>
</dbReference>
<reference evidence="11 12" key="1">
    <citation type="submission" date="2017-04" db="EMBL/GenBank/DDBJ databases">
        <title>Genome sequencing of [Candida] sorbophila.</title>
        <authorList>
            <person name="Ahn J.O."/>
        </authorList>
    </citation>
    <scope>NUCLEOTIDE SEQUENCE [LARGE SCALE GENOMIC DNA]</scope>
    <source>
        <strain evidence="11 12">DS02</strain>
    </source>
</reference>
<dbReference type="GO" id="GO:0005829">
    <property type="term" value="C:cytosol"/>
    <property type="evidence" value="ECO:0007669"/>
    <property type="project" value="TreeGrafter"/>
</dbReference>
<dbReference type="NCBIfam" id="TIGR00041">
    <property type="entry name" value="DTMP_kinase"/>
    <property type="match status" value="1"/>
</dbReference>
<keyword evidence="7" id="KW-0547">Nucleotide-binding</keyword>
<comment type="caution">
    <text evidence="11">The sequence shown here is derived from an EMBL/GenBank/DDBJ whole genome shotgun (WGS) entry which is preliminary data.</text>
</comment>
<dbReference type="EMBL" id="NDIQ01000022">
    <property type="protein sequence ID" value="PRT55973.1"/>
    <property type="molecule type" value="Genomic_DNA"/>
</dbReference>
<evidence type="ECO:0000313" key="12">
    <source>
        <dbReference type="Proteomes" id="UP000238350"/>
    </source>
</evidence>
<evidence type="ECO:0000256" key="8">
    <source>
        <dbReference type="ARBA" id="ARBA00022777"/>
    </source>
</evidence>
<dbReference type="Proteomes" id="UP000238350">
    <property type="component" value="Unassembled WGS sequence"/>
</dbReference>
<evidence type="ECO:0000256" key="7">
    <source>
        <dbReference type="ARBA" id="ARBA00022741"/>
    </source>
</evidence>
<dbReference type="GO" id="GO:0006227">
    <property type="term" value="P:dUDP biosynthetic process"/>
    <property type="evidence" value="ECO:0007669"/>
    <property type="project" value="TreeGrafter"/>
</dbReference>
<comment type="pathway">
    <text evidence="1">Pyrimidine metabolism; dTTP biosynthesis.</text>
</comment>
<evidence type="ECO:0000313" key="11">
    <source>
        <dbReference type="EMBL" id="PRT55973.1"/>
    </source>
</evidence>
<dbReference type="InterPro" id="IPR039430">
    <property type="entry name" value="Thymidylate_kin-like_dom"/>
</dbReference>
<keyword evidence="12" id="KW-1185">Reference proteome</keyword>
<dbReference type="SUPFAM" id="SSF52540">
    <property type="entry name" value="P-loop containing nucleoside triphosphate hydrolases"/>
    <property type="match status" value="1"/>
</dbReference>
<sequence>MKAKFIIVEGLDRAGKSSQCELLVKELSKSGPVELLKFPDRTTAVGKMIDAYLQSKSDLNDQAIHLLFSANRWEAVEDIKSKLNSGVTLVVDRFSYSGAAFSAAKGLDLGWCKHPDVGLPEPDKVIFLDVSEEVAMQRGGYGNERYEKLEFQRKVRSIFQQLREPNWAWINADESVENVHQRIVQALGV</sequence>
<dbReference type="PANTHER" id="PTHR10344">
    <property type="entry name" value="THYMIDYLATE KINASE"/>
    <property type="match status" value="1"/>
</dbReference>
<dbReference type="CDD" id="cd01672">
    <property type="entry name" value="TMPK"/>
    <property type="match status" value="1"/>
</dbReference>
<evidence type="ECO:0000256" key="9">
    <source>
        <dbReference type="ARBA" id="ARBA00022840"/>
    </source>
</evidence>
<keyword evidence="8 11" id="KW-0418">Kinase</keyword>
<dbReference type="InterPro" id="IPR018094">
    <property type="entry name" value="Thymidylate_kinase"/>
</dbReference>
<accession>A0A2T0FLV0</accession>
<dbReference type="GO" id="GO:0005524">
    <property type="term" value="F:ATP binding"/>
    <property type="evidence" value="ECO:0007669"/>
    <property type="project" value="UniProtKB-KW"/>
</dbReference>
<gene>
    <name evidence="11" type="ORF">B9G98_03593</name>
</gene>
<dbReference type="Gene3D" id="3.40.50.300">
    <property type="entry name" value="P-loop containing nucleotide triphosphate hydrolases"/>
    <property type="match status" value="1"/>
</dbReference>
<feature type="domain" description="Thymidylate kinase-like" evidence="10">
    <location>
        <begin position="8"/>
        <end position="183"/>
    </location>
</feature>
<dbReference type="GO" id="GO:0006233">
    <property type="term" value="P:dTDP biosynthetic process"/>
    <property type="evidence" value="ECO:0007669"/>
    <property type="project" value="InterPro"/>
</dbReference>
<comment type="similarity">
    <text evidence="2">Belongs to the thymidylate kinase family.</text>
</comment>
<dbReference type="HAMAP" id="MF_00165">
    <property type="entry name" value="Thymidylate_kinase"/>
    <property type="match status" value="1"/>
</dbReference>
<dbReference type="STRING" id="45607.A0A2T0FLV0"/>
<dbReference type="InterPro" id="IPR018095">
    <property type="entry name" value="Thymidylate_kin_CS"/>
</dbReference>
<keyword evidence="5" id="KW-0808">Transferase</keyword>
<dbReference type="InterPro" id="IPR027417">
    <property type="entry name" value="P-loop_NTPase"/>
</dbReference>